<dbReference type="InterPro" id="IPR013604">
    <property type="entry name" value="7TM_chemorcpt"/>
</dbReference>
<dbReference type="GO" id="GO:0050909">
    <property type="term" value="P:sensory perception of taste"/>
    <property type="evidence" value="ECO:0007669"/>
    <property type="project" value="InterPro"/>
</dbReference>
<proteinExistence type="evidence at transcript level"/>
<accession>A0A223HDA5</accession>
<dbReference type="GO" id="GO:0007635">
    <property type="term" value="P:chemosensory behavior"/>
    <property type="evidence" value="ECO:0007669"/>
    <property type="project" value="TreeGrafter"/>
</dbReference>
<comment type="caution">
    <text evidence="8">Lacks conserved residue(s) required for the propagation of feature annotation.</text>
</comment>
<dbReference type="EMBL" id="KY283692">
    <property type="protein sequence ID" value="AST36351.1"/>
    <property type="molecule type" value="mRNA"/>
</dbReference>
<dbReference type="GO" id="GO:0005886">
    <property type="term" value="C:plasma membrane"/>
    <property type="evidence" value="ECO:0007669"/>
    <property type="project" value="UniProtKB-SubCell"/>
</dbReference>
<evidence type="ECO:0000256" key="2">
    <source>
        <dbReference type="ARBA" id="ARBA00022475"/>
    </source>
</evidence>
<evidence type="ECO:0000256" key="3">
    <source>
        <dbReference type="ARBA" id="ARBA00022692"/>
    </source>
</evidence>
<keyword evidence="5 8" id="KW-0472">Membrane</keyword>
<dbReference type="GO" id="GO:0030425">
    <property type="term" value="C:dendrite"/>
    <property type="evidence" value="ECO:0007669"/>
    <property type="project" value="TreeGrafter"/>
</dbReference>
<dbReference type="AlphaFoldDB" id="A0A223HDA5"/>
<dbReference type="GO" id="GO:0007165">
    <property type="term" value="P:signal transduction"/>
    <property type="evidence" value="ECO:0007669"/>
    <property type="project" value="UniProtKB-KW"/>
</dbReference>
<keyword evidence="4 8" id="KW-1133">Transmembrane helix</keyword>
<comment type="similarity">
    <text evidence="8">Belongs to the insect chemoreceptor superfamily. Gustatory receptor (GR) family.</text>
</comment>
<sequence>MSSTLTKYFSPVINHEEELCLLQIFKPLYVLLSALGLFPQSIKFPDGIHKTNVELKNSSINSACTMFMIAVIYVFFFFHVQESYMSSKDNTLTEGTMTLINYIVCLIIQVLFCTVSFFRVTCDRKIYITILNEMADCWERMAMGKRRLILGRLRVQVNCVVLPSVLLIFLLLLISRNIGMYVNIWKAILISLTYDLPELIQFGMLAFYFVLVLIIVALLKSIEEELILILHDVEKNNRHKSFEFDMRMGMGEIMKVYVKTLGLKRQVIAAFRTSILVALVSTFHQLVSLLHLMYHGLAFQTNFSTHYIIDCSIWTVNQLLKIYILARSGDLLTSQVNEIGRTIHNIPISGDPDWKVILEVQHFSSLMTYHDAKMTVYGFFMTYHDAKMTVYGFFPLDATLLFNMVASAAMYLVILVQFDKPE</sequence>
<dbReference type="PANTHER" id="PTHR21143:SF133">
    <property type="entry name" value="GUSTATORY AND PHEROMONE RECEPTOR 32A-RELATED"/>
    <property type="match status" value="1"/>
</dbReference>
<name>A0A223HDA5_9NEOP</name>
<comment type="function">
    <text evidence="8">Gustatory receptor which mediates acceptance or avoidance behavior, depending on its substrates.</text>
</comment>
<evidence type="ECO:0000313" key="9">
    <source>
        <dbReference type="EMBL" id="AST36351.1"/>
    </source>
</evidence>
<feature type="transmembrane region" description="Helical" evidence="8">
    <location>
        <begin position="269"/>
        <end position="294"/>
    </location>
</feature>
<evidence type="ECO:0000256" key="5">
    <source>
        <dbReference type="ARBA" id="ARBA00023136"/>
    </source>
</evidence>
<gene>
    <name evidence="9" type="primary">GR</name>
</gene>
<organism evidence="9">
    <name type="scientific">Cydia fagiglandana</name>
    <dbReference type="NCBI Taxonomy" id="1458189"/>
    <lineage>
        <taxon>Eukaryota</taxon>
        <taxon>Metazoa</taxon>
        <taxon>Ecdysozoa</taxon>
        <taxon>Arthropoda</taxon>
        <taxon>Hexapoda</taxon>
        <taxon>Insecta</taxon>
        <taxon>Pterygota</taxon>
        <taxon>Neoptera</taxon>
        <taxon>Endopterygota</taxon>
        <taxon>Lepidoptera</taxon>
        <taxon>Glossata</taxon>
        <taxon>Ditrysia</taxon>
        <taxon>Tortricoidea</taxon>
        <taxon>Tortricidae</taxon>
        <taxon>Olethreutinae</taxon>
        <taxon>Grapholitini</taxon>
        <taxon>Cydia</taxon>
    </lineage>
</organism>
<keyword evidence="6 8" id="KW-0675">Receptor</keyword>
<feature type="transmembrane region" description="Helical" evidence="8">
    <location>
        <begin position="99"/>
        <end position="118"/>
    </location>
</feature>
<keyword evidence="7 8" id="KW-0807">Transducer</keyword>
<evidence type="ECO:0000256" key="6">
    <source>
        <dbReference type="ARBA" id="ARBA00023170"/>
    </source>
</evidence>
<evidence type="ECO:0000256" key="7">
    <source>
        <dbReference type="ARBA" id="ARBA00023224"/>
    </source>
</evidence>
<keyword evidence="2 8" id="KW-1003">Cell membrane</keyword>
<feature type="transmembrane region" description="Helical" evidence="8">
    <location>
        <begin position="199"/>
        <end position="219"/>
    </location>
</feature>
<feature type="transmembrane region" description="Helical" evidence="8">
    <location>
        <begin position="59"/>
        <end position="79"/>
    </location>
</feature>
<dbReference type="GO" id="GO:0030424">
    <property type="term" value="C:axon"/>
    <property type="evidence" value="ECO:0007669"/>
    <property type="project" value="TreeGrafter"/>
</dbReference>
<evidence type="ECO:0000256" key="8">
    <source>
        <dbReference type="RuleBase" id="RU363108"/>
    </source>
</evidence>
<dbReference type="GO" id="GO:0008049">
    <property type="term" value="P:male courtship behavior"/>
    <property type="evidence" value="ECO:0007669"/>
    <property type="project" value="TreeGrafter"/>
</dbReference>
<dbReference type="Pfam" id="PF08395">
    <property type="entry name" value="7tm_7"/>
    <property type="match status" value="2"/>
</dbReference>
<reference evidence="9" key="1">
    <citation type="journal article" date="2017" name="Sci. Rep.">
        <title>Antennal transcriptomes of three tortricid moths reveal putative conserved chemosensory receptors for social and habitat olfactory cues.</title>
        <authorList>
            <person name="Gonzalez F."/>
            <person name="Witzgall P."/>
            <person name="Walker W.B."/>
        </authorList>
    </citation>
    <scope>NUCLEOTIDE SEQUENCE</scope>
</reference>
<feature type="transmembrane region" description="Helical" evidence="8">
    <location>
        <begin position="398"/>
        <end position="418"/>
    </location>
</feature>
<evidence type="ECO:0000256" key="1">
    <source>
        <dbReference type="ARBA" id="ARBA00004651"/>
    </source>
</evidence>
<dbReference type="GO" id="GO:0043025">
    <property type="term" value="C:neuronal cell body"/>
    <property type="evidence" value="ECO:0007669"/>
    <property type="project" value="TreeGrafter"/>
</dbReference>
<feature type="transmembrane region" description="Helical" evidence="8">
    <location>
        <begin position="155"/>
        <end position="179"/>
    </location>
</feature>
<evidence type="ECO:0000256" key="4">
    <source>
        <dbReference type="ARBA" id="ARBA00022989"/>
    </source>
</evidence>
<dbReference type="PANTHER" id="PTHR21143">
    <property type="entry name" value="INVERTEBRATE GUSTATORY RECEPTOR"/>
    <property type="match status" value="1"/>
</dbReference>
<comment type="subcellular location">
    <subcellularLocation>
        <location evidence="1 8">Cell membrane</location>
        <topology evidence="1 8">Multi-pass membrane protein</topology>
    </subcellularLocation>
</comment>
<keyword evidence="3 8" id="KW-0812">Transmembrane</keyword>
<protein>
    <recommendedName>
        <fullName evidence="8">Gustatory receptor</fullName>
    </recommendedName>
</protein>